<dbReference type="STRING" id="39841.SAMN05660836_00921"/>
<evidence type="ECO:0000256" key="1">
    <source>
        <dbReference type="SAM" id="SignalP"/>
    </source>
</evidence>
<gene>
    <name evidence="2" type="ORF">SAMN05660836_00921</name>
</gene>
<accession>A0A1I4SEH3</accession>
<evidence type="ECO:0008006" key="4">
    <source>
        <dbReference type="Google" id="ProtNLM"/>
    </source>
</evidence>
<keyword evidence="3" id="KW-1185">Reference proteome</keyword>
<dbReference type="Proteomes" id="UP000199611">
    <property type="component" value="Unassembled WGS sequence"/>
</dbReference>
<protein>
    <recommendedName>
        <fullName evidence="4">DUF5666 domain-containing protein</fullName>
    </recommendedName>
</protein>
<reference evidence="2 3" key="1">
    <citation type="submission" date="2016-10" db="EMBL/GenBank/DDBJ databases">
        <authorList>
            <person name="de Groot N.N."/>
        </authorList>
    </citation>
    <scope>NUCLEOTIDE SEQUENCE [LARGE SCALE GENOMIC DNA]</scope>
    <source>
        <strain evidence="2 3">DSM 9990</strain>
    </source>
</reference>
<proteinExistence type="predicted"/>
<name>A0A1I4SEH3_9BACT</name>
<evidence type="ECO:0000313" key="2">
    <source>
        <dbReference type="EMBL" id="SFM62879.1"/>
    </source>
</evidence>
<dbReference type="RefSeq" id="WP_093393830.1">
    <property type="nucleotide sequence ID" value="NZ_FOUU01000002.1"/>
</dbReference>
<keyword evidence="1" id="KW-0732">Signal</keyword>
<feature type="chain" id="PRO_5011676373" description="DUF5666 domain-containing protein" evidence="1">
    <location>
        <begin position="22"/>
        <end position="157"/>
    </location>
</feature>
<dbReference type="AlphaFoldDB" id="A0A1I4SEH3"/>
<sequence>MKKRVLIGLLLLLALVPMSGAITYAEQEEGPPPPPWHGFMSNAREVTFEGSIVALTFPVATVKTDEGEYYIVRLGPWHYWQEKGFTLKKGERVKIRGFQNDDLVFPKTIETQSGTITLRDDKGYPLWGAMRGPGYRHGRHHGGGRYYCPPCWEPDDR</sequence>
<dbReference type="OrthoDB" id="5397952at2"/>
<organism evidence="2 3">
    <name type="scientific">Thermodesulforhabdus norvegica</name>
    <dbReference type="NCBI Taxonomy" id="39841"/>
    <lineage>
        <taxon>Bacteria</taxon>
        <taxon>Pseudomonadati</taxon>
        <taxon>Thermodesulfobacteriota</taxon>
        <taxon>Syntrophobacteria</taxon>
        <taxon>Syntrophobacterales</taxon>
        <taxon>Thermodesulforhabdaceae</taxon>
        <taxon>Thermodesulforhabdus</taxon>
    </lineage>
</organism>
<evidence type="ECO:0000313" key="3">
    <source>
        <dbReference type="Proteomes" id="UP000199611"/>
    </source>
</evidence>
<feature type="signal peptide" evidence="1">
    <location>
        <begin position="1"/>
        <end position="21"/>
    </location>
</feature>
<dbReference type="EMBL" id="FOUU01000002">
    <property type="protein sequence ID" value="SFM62879.1"/>
    <property type="molecule type" value="Genomic_DNA"/>
</dbReference>